<reference evidence="1 2" key="1">
    <citation type="submission" date="2018-05" db="EMBL/GenBank/DDBJ databases">
        <title>A metagenomic window into the 2 km-deep terrestrial subsurface aquifer revealed taxonomically and functionally diverse microbial community comprising novel uncultured bacterial lineages.</title>
        <authorList>
            <person name="Kadnikov V.V."/>
            <person name="Mardanov A.V."/>
            <person name="Beletsky A.V."/>
            <person name="Banks D."/>
            <person name="Pimenov N.V."/>
            <person name="Frank Y.A."/>
            <person name="Karnachuk O.V."/>
            <person name="Ravin N.V."/>
        </authorList>
    </citation>
    <scope>NUCLEOTIDE SEQUENCE [LARGE SCALE GENOMIC DNA]</scope>
    <source>
        <strain evidence="1">BY5</strain>
    </source>
</reference>
<dbReference type="EMBL" id="QOQW01000025">
    <property type="protein sequence ID" value="RCK78275.1"/>
    <property type="molecule type" value="Genomic_DNA"/>
</dbReference>
<name>A0A367ZJH8_9BACT</name>
<comment type="caution">
    <text evidence="1">The sequence shown here is derived from an EMBL/GenBank/DDBJ whole genome shotgun (WGS) entry which is preliminary data.</text>
</comment>
<evidence type="ECO:0000313" key="2">
    <source>
        <dbReference type="Proteomes" id="UP000252355"/>
    </source>
</evidence>
<dbReference type="Proteomes" id="UP000252355">
    <property type="component" value="Unassembled WGS sequence"/>
</dbReference>
<organism evidence="1 2">
    <name type="scientific">Candidatus Ozemobacter sibiricus</name>
    <dbReference type="NCBI Taxonomy" id="2268124"/>
    <lineage>
        <taxon>Bacteria</taxon>
        <taxon>Candidatus Ozemobacteria</taxon>
        <taxon>Candidatus Ozemobacterales</taxon>
        <taxon>Candidatus Ozemobacteraceae</taxon>
        <taxon>Candidatus Ozemobacter</taxon>
    </lineage>
</organism>
<gene>
    <name evidence="1" type="ORF">OZSIB_1652</name>
</gene>
<sequence>MVYLVVFVLILGFVVQMIWGGRKAEAGRKRLGVFQDLRLSAQRINRKLSHATRILFPPPDGKPYHQIVFISETGELHVIYLNDKEQLYMLNYDAYKRSGEPPVLLARRTLEFTASRSPQTEDYVQFLARILDDQNFEFALTDGITVRNIIR</sequence>
<proteinExistence type="predicted"/>
<accession>A0A367ZJH8</accession>
<protein>
    <submittedName>
        <fullName evidence="1">Uncharacterized protein</fullName>
    </submittedName>
</protein>
<evidence type="ECO:0000313" key="1">
    <source>
        <dbReference type="EMBL" id="RCK78275.1"/>
    </source>
</evidence>
<dbReference type="AlphaFoldDB" id="A0A367ZJH8"/>